<feature type="compositionally biased region" description="Low complexity" evidence="1">
    <location>
        <begin position="1"/>
        <end position="13"/>
    </location>
</feature>
<sequence length="291" mass="32368">MDSDASAPPANNAPRKRRFTPKAPAQRRIQKPAVPKVEKVEDGIDAAQAEELLRRFNEGSVKVKPKFERKVGPVRVVFGQASSSTPSGPFAAHRLANLQNGVKVEKDYKEPWDYYTYYPVTLPLRRPYSGNPEQLDKEEFGQASESLTYDECSLKPASDLGLTVENSEENMLFLQLPKVMPMLKQSPDIECNEKAANSKPSKSVEPSQKACNLDELTAGFMGKMYVYRSGAVKLKLGDTIYDVSSGLDCKFAQDVVAVNTEEKHCCVLGELNKRATLTPDVESFLERLDIE</sequence>
<dbReference type="GO" id="GO:0003677">
    <property type="term" value="F:DNA binding"/>
    <property type="evidence" value="ECO:0007669"/>
    <property type="project" value="InterPro"/>
</dbReference>
<evidence type="ECO:0000313" key="3">
    <source>
        <dbReference type="Proteomes" id="UP001161247"/>
    </source>
</evidence>
<dbReference type="GO" id="GO:0042797">
    <property type="term" value="P:tRNA transcription by RNA polymerase III"/>
    <property type="evidence" value="ECO:0007669"/>
    <property type="project" value="TreeGrafter"/>
</dbReference>
<name>A0AAV1CZN9_OLDCO</name>
<gene>
    <name evidence="2" type="ORF">OLC1_LOCUS10459</name>
</gene>
<dbReference type="Proteomes" id="UP001161247">
    <property type="component" value="Chromosome 3"/>
</dbReference>
<dbReference type="GO" id="GO:0005666">
    <property type="term" value="C:RNA polymerase III complex"/>
    <property type="evidence" value="ECO:0007669"/>
    <property type="project" value="InterPro"/>
</dbReference>
<dbReference type="InterPro" id="IPR007811">
    <property type="entry name" value="RPC4"/>
</dbReference>
<feature type="region of interest" description="Disordered" evidence="1">
    <location>
        <begin position="1"/>
        <end position="37"/>
    </location>
</feature>
<evidence type="ECO:0000256" key="1">
    <source>
        <dbReference type="SAM" id="MobiDB-lite"/>
    </source>
</evidence>
<dbReference type="EMBL" id="OX459120">
    <property type="protein sequence ID" value="CAI9100698.1"/>
    <property type="molecule type" value="Genomic_DNA"/>
</dbReference>
<keyword evidence="3" id="KW-1185">Reference proteome</keyword>
<dbReference type="PANTHER" id="PTHR13408">
    <property type="entry name" value="DNA-DIRECTED RNA POLYMERASE III"/>
    <property type="match status" value="1"/>
</dbReference>
<evidence type="ECO:0000313" key="2">
    <source>
        <dbReference type="EMBL" id="CAI9100698.1"/>
    </source>
</evidence>
<organism evidence="2 3">
    <name type="scientific">Oldenlandia corymbosa var. corymbosa</name>
    <dbReference type="NCBI Taxonomy" id="529605"/>
    <lineage>
        <taxon>Eukaryota</taxon>
        <taxon>Viridiplantae</taxon>
        <taxon>Streptophyta</taxon>
        <taxon>Embryophyta</taxon>
        <taxon>Tracheophyta</taxon>
        <taxon>Spermatophyta</taxon>
        <taxon>Magnoliopsida</taxon>
        <taxon>eudicotyledons</taxon>
        <taxon>Gunneridae</taxon>
        <taxon>Pentapetalae</taxon>
        <taxon>asterids</taxon>
        <taxon>lamiids</taxon>
        <taxon>Gentianales</taxon>
        <taxon>Rubiaceae</taxon>
        <taxon>Rubioideae</taxon>
        <taxon>Spermacoceae</taxon>
        <taxon>Hedyotis-Oldenlandia complex</taxon>
        <taxon>Oldenlandia</taxon>
    </lineage>
</organism>
<accession>A0AAV1CZN9</accession>
<proteinExistence type="predicted"/>
<protein>
    <submittedName>
        <fullName evidence="2">OLC1v1037854C1</fullName>
    </submittedName>
</protein>
<reference evidence="2" key="1">
    <citation type="submission" date="2023-03" db="EMBL/GenBank/DDBJ databases">
        <authorList>
            <person name="Julca I."/>
        </authorList>
    </citation>
    <scope>NUCLEOTIDE SEQUENCE</scope>
</reference>
<dbReference type="Pfam" id="PF05132">
    <property type="entry name" value="RNA_pol_Rpc4"/>
    <property type="match status" value="1"/>
</dbReference>
<dbReference type="PANTHER" id="PTHR13408:SF14">
    <property type="entry name" value="DNA-DIRECTED RNA POLYMERASE III SUBUNIT RPC4-LIKE"/>
    <property type="match status" value="1"/>
</dbReference>
<dbReference type="AlphaFoldDB" id="A0AAV1CZN9"/>